<evidence type="ECO:0000256" key="3">
    <source>
        <dbReference type="ARBA" id="ARBA00022448"/>
    </source>
</evidence>
<comment type="subcellular location">
    <subcellularLocation>
        <location evidence="1">Cell membrane</location>
        <topology evidence="1">Multi-pass membrane protein</topology>
    </subcellularLocation>
</comment>
<evidence type="ECO:0000256" key="4">
    <source>
        <dbReference type="ARBA" id="ARBA00022475"/>
    </source>
</evidence>
<dbReference type="OrthoDB" id="9793390at2"/>
<reference evidence="9 10" key="1">
    <citation type="journal article" date="2014" name="Int. J. Syst. Evol. Microbiol.">
        <title>Jeotgalibaca dankookensis gen. nov., sp. nov., a member of the family Carnobacteriaceae, isolated from seujeot (Korean traditional food).</title>
        <authorList>
            <person name="Lee D.G."/>
            <person name="Trujillo M.E."/>
            <person name="Kang H."/>
            <person name="Ahn T.Y."/>
        </authorList>
    </citation>
    <scope>NUCLEOTIDE SEQUENCE [LARGE SCALE GENOMIC DNA]</scope>
    <source>
        <strain evidence="9 10">EX-07</strain>
    </source>
</reference>
<evidence type="ECO:0000313" key="10">
    <source>
        <dbReference type="Proteomes" id="UP000188993"/>
    </source>
</evidence>
<keyword evidence="10" id="KW-1185">Reference proteome</keyword>
<feature type="transmembrane region" description="Helical" evidence="8">
    <location>
        <begin position="228"/>
        <end position="253"/>
    </location>
</feature>
<dbReference type="STRING" id="708126.BW727_100194"/>
<dbReference type="AlphaFoldDB" id="A0A1S6IM20"/>
<dbReference type="GO" id="GO:0005886">
    <property type="term" value="C:plasma membrane"/>
    <property type="evidence" value="ECO:0007669"/>
    <property type="project" value="UniProtKB-SubCell"/>
</dbReference>
<keyword evidence="6 8" id="KW-1133">Transmembrane helix</keyword>
<dbReference type="PANTHER" id="PTHR21716">
    <property type="entry name" value="TRANSMEMBRANE PROTEIN"/>
    <property type="match status" value="1"/>
</dbReference>
<protein>
    <recommendedName>
        <fullName evidence="11">AI-2 transport protein TqsA</fullName>
    </recommendedName>
</protein>
<evidence type="ECO:0000256" key="1">
    <source>
        <dbReference type="ARBA" id="ARBA00004651"/>
    </source>
</evidence>
<feature type="transmembrane region" description="Helical" evidence="8">
    <location>
        <begin position="327"/>
        <end position="360"/>
    </location>
</feature>
<feature type="transmembrane region" description="Helical" evidence="8">
    <location>
        <begin position="265"/>
        <end position="289"/>
    </location>
</feature>
<evidence type="ECO:0000256" key="6">
    <source>
        <dbReference type="ARBA" id="ARBA00022989"/>
    </source>
</evidence>
<name>A0A1S6IM20_9LACT</name>
<dbReference type="KEGG" id="jda:BW727_100194"/>
<organism evidence="9 10">
    <name type="scientific">Jeotgalibaca dankookensis</name>
    <dbReference type="NCBI Taxonomy" id="708126"/>
    <lineage>
        <taxon>Bacteria</taxon>
        <taxon>Bacillati</taxon>
        <taxon>Bacillota</taxon>
        <taxon>Bacilli</taxon>
        <taxon>Lactobacillales</taxon>
        <taxon>Carnobacteriaceae</taxon>
        <taxon>Jeotgalibaca</taxon>
    </lineage>
</organism>
<dbReference type="PANTHER" id="PTHR21716:SF53">
    <property type="entry name" value="PERMEASE PERM-RELATED"/>
    <property type="match status" value="1"/>
</dbReference>
<sequence>MSNKLDIKKVYYILIIFGLLLIYNYSETIIMWGRIFVSAMRPLIIGALVAYLLNIIVVRLERRFLVKIKQKNLLIARLISIVISVLVISVVLYLIIKLIFPQVVTIITSLINGIPVLMNQIQLILENKEVAAVVNSLGANLVKDFNDYGQRLISFATSSANQVLNSFLQVIGGATSALFTFVIAFSFAMYLLLGKERLTQQMRTIGVAFLPEKTYNRFTRLLTMSHEIFSSFFVGQTLEAIILGVLCVLGMLLFRFPFALTIGTFTGFTALVPLVGAWLGAAVGFLLIASQNLTQSLFFIVFIVILQQIESNLIYPRVVGTSIGIPGIWVLVAITIGGGVAGIPGMLIGVPAVATIYQVVQIITAKRLQEKTMRQTQ</sequence>
<dbReference type="GO" id="GO:0055085">
    <property type="term" value="P:transmembrane transport"/>
    <property type="evidence" value="ECO:0007669"/>
    <property type="project" value="TreeGrafter"/>
</dbReference>
<dbReference type="Proteomes" id="UP000188993">
    <property type="component" value="Chromosome"/>
</dbReference>
<dbReference type="InterPro" id="IPR002549">
    <property type="entry name" value="AI-2E-like"/>
</dbReference>
<gene>
    <name evidence="9" type="ORF">BW727_100194</name>
</gene>
<comment type="similarity">
    <text evidence="2">Belongs to the autoinducer-2 exporter (AI-2E) (TC 2.A.86) family.</text>
</comment>
<feature type="transmembrane region" description="Helical" evidence="8">
    <location>
        <begin position="12"/>
        <end position="33"/>
    </location>
</feature>
<dbReference type="RefSeq" id="WP_062467974.1">
    <property type="nucleotide sequence ID" value="NZ_BBYN01000005.1"/>
</dbReference>
<feature type="transmembrane region" description="Helical" evidence="8">
    <location>
        <begin position="39"/>
        <end position="60"/>
    </location>
</feature>
<proteinExistence type="inferred from homology"/>
<keyword evidence="3" id="KW-0813">Transport</keyword>
<accession>A0A1S6IM20</accession>
<evidence type="ECO:0000256" key="8">
    <source>
        <dbReference type="SAM" id="Phobius"/>
    </source>
</evidence>
<keyword evidence="5 8" id="KW-0812">Transmembrane</keyword>
<evidence type="ECO:0000313" key="9">
    <source>
        <dbReference type="EMBL" id="AQS52603.1"/>
    </source>
</evidence>
<feature type="transmembrane region" description="Helical" evidence="8">
    <location>
        <begin position="72"/>
        <end position="96"/>
    </location>
</feature>
<evidence type="ECO:0000256" key="2">
    <source>
        <dbReference type="ARBA" id="ARBA00009773"/>
    </source>
</evidence>
<keyword evidence="7 8" id="KW-0472">Membrane</keyword>
<evidence type="ECO:0000256" key="7">
    <source>
        <dbReference type="ARBA" id="ARBA00023136"/>
    </source>
</evidence>
<evidence type="ECO:0008006" key="11">
    <source>
        <dbReference type="Google" id="ProtNLM"/>
    </source>
</evidence>
<feature type="transmembrane region" description="Helical" evidence="8">
    <location>
        <begin position="167"/>
        <end position="193"/>
    </location>
</feature>
<dbReference type="EMBL" id="CP019728">
    <property type="protein sequence ID" value="AQS52603.1"/>
    <property type="molecule type" value="Genomic_DNA"/>
</dbReference>
<dbReference type="Pfam" id="PF01594">
    <property type="entry name" value="AI-2E_transport"/>
    <property type="match status" value="1"/>
</dbReference>
<evidence type="ECO:0000256" key="5">
    <source>
        <dbReference type="ARBA" id="ARBA00022692"/>
    </source>
</evidence>
<keyword evidence="4" id="KW-1003">Cell membrane</keyword>